<evidence type="ECO:0000313" key="9">
    <source>
        <dbReference type="Proteomes" id="UP000262825"/>
    </source>
</evidence>
<dbReference type="GO" id="GO:0016020">
    <property type="term" value="C:membrane"/>
    <property type="evidence" value="ECO:0007669"/>
    <property type="project" value="UniProtKB-SubCell"/>
</dbReference>
<dbReference type="InterPro" id="IPR011701">
    <property type="entry name" value="MFS"/>
</dbReference>
<accession>A0A376B720</accession>
<feature type="transmembrane region" description="Helical" evidence="7">
    <location>
        <begin position="327"/>
        <end position="349"/>
    </location>
</feature>
<feature type="transmembrane region" description="Helical" evidence="7">
    <location>
        <begin position="462"/>
        <end position="482"/>
    </location>
</feature>
<feature type="transmembrane region" description="Helical" evidence="7">
    <location>
        <begin position="256"/>
        <end position="276"/>
    </location>
</feature>
<dbReference type="Gene3D" id="1.20.1250.20">
    <property type="entry name" value="MFS general substrate transporter like domains"/>
    <property type="match status" value="2"/>
</dbReference>
<feature type="transmembrane region" description="Helical" evidence="7">
    <location>
        <begin position="130"/>
        <end position="152"/>
    </location>
</feature>
<dbReference type="CDD" id="cd17327">
    <property type="entry name" value="MFS_FEN2_like"/>
    <property type="match status" value="1"/>
</dbReference>
<feature type="transmembrane region" description="Helical" evidence="7">
    <location>
        <begin position="221"/>
        <end position="244"/>
    </location>
</feature>
<dbReference type="VEuPathDB" id="FungiDB:SCODWIG_02140"/>
<gene>
    <name evidence="8" type="ORF">SCODWIG_02140</name>
</gene>
<evidence type="ECO:0000256" key="7">
    <source>
        <dbReference type="SAM" id="Phobius"/>
    </source>
</evidence>
<proteinExistence type="inferred from homology"/>
<dbReference type="PANTHER" id="PTHR43791">
    <property type="entry name" value="PERMEASE-RELATED"/>
    <property type="match status" value="1"/>
</dbReference>
<keyword evidence="9" id="KW-1185">Reference proteome</keyword>
<protein>
    <submittedName>
        <fullName evidence="8">Related to Allantoate permease</fullName>
    </submittedName>
</protein>
<feature type="transmembrane region" description="Helical" evidence="7">
    <location>
        <begin position="187"/>
        <end position="209"/>
    </location>
</feature>
<dbReference type="OrthoDB" id="6730379at2759"/>
<reference evidence="9" key="1">
    <citation type="submission" date="2018-06" db="EMBL/GenBank/DDBJ databases">
        <authorList>
            <person name="Guldener U."/>
        </authorList>
    </citation>
    <scope>NUCLEOTIDE SEQUENCE [LARGE SCALE GENOMIC DNA]</scope>
    <source>
        <strain evidence="9">UTAD17</strain>
    </source>
</reference>
<evidence type="ECO:0000256" key="4">
    <source>
        <dbReference type="ARBA" id="ARBA00022989"/>
    </source>
</evidence>
<evidence type="ECO:0000313" key="8">
    <source>
        <dbReference type="EMBL" id="SSD60379.1"/>
    </source>
</evidence>
<feature type="transmembrane region" description="Helical" evidence="7">
    <location>
        <begin position="164"/>
        <end position="181"/>
    </location>
</feature>
<comment type="similarity">
    <text evidence="6">Belongs to the major facilitator superfamily. Allantoate permease family.</text>
</comment>
<feature type="transmembrane region" description="Helical" evidence="7">
    <location>
        <begin position="433"/>
        <end position="450"/>
    </location>
</feature>
<dbReference type="SUPFAM" id="SSF103473">
    <property type="entry name" value="MFS general substrate transporter"/>
    <property type="match status" value="1"/>
</dbReference>
<dbReference type="FunFam" id="1.20.1250.20:FF:000064">
    <property type="entry name" value="MFS allantoate transporter"/>
    <property type="match status" value="1"/>
</dbReference>
<evidence type="ECO:0000256" key="6">
    <source>
        <dbReference type="ARBA" id="ARBA00037968"/>
    </source>
</evidence>
<dbReference type="PANTHER" id="PTHR43791:SF1">
    <property type="entry name" value="ALLANTOATE PERMEASE"/>
    <property type="match status" value="1"/>
</dbReference>
<dbReference type="EMBL" id="UFAJ01000340">
    <property type="protein sequence ID" value="SSD60379.1"/>
    <property type="molecule type" value="Genomic_DNA"/>
</dbReference>
<dbReference type="InterPro" id="IPR036259">
    <property type="entry name" value="MFS_trans_sf"/>
</dbReference>
<keyword evidence="2" id="KW-0813">Transport</keyword>
<dbReference type="AlphaFoldDB" id="A0A376B720"/>
<feature type="transmembrane region" description="Helical" evidence="7">
    <location>
        <begin position="91"/>
        <end position="110"/>
    </location>
</feature>
<feature type="transmembrane region" description="Helical" evidence="7">
    <location>
        <begin position="361"/>
        <end position="385"/>
    </location>
</feature>
<dbReference type="GO" id="GO:0022857">
    <property type="term" value="F:transmembrane transporter activity"/>
    <property type="evidence" value="ECO:0007669"/>
    <property type="project" value="InterPro"/>
</dbReference>
<dbReference type="Proteomes" id="UP000262825">
    <property type="component" value="Unassembled WGS sequence"/>
</dbReference>
<name>A0A376B720_9ASCO</name>
<evidence type="ECO:0000256" key="5">
    <source>
        <dbReference type="ARBA" id="ARBA00023136"/>
    </source>
</evidence>
<feature type="transmembrane region" description="Helical" evidence="7">
    <location>
        <begin position="494"/>
        <end position="513"/>
    </location>
</feature>
<evidence type="ECO:0000256" key="3">
    <source>
        <dbReference type="ARBA" id="ARBA00022692"/>
    </source>
</evidence>
<sequence length="555" mass="62822">MSDYSDDDNNYFIIRNEKVTNIESGQNNPRVLLFTKDEIDDPKCFITIISPEGKEVNITGDVDDAMDMAFIAKDLQVSFEDDKKLLRKIDIYLLPFICILYAIQFMDKVTNADAAIMGLIPDLKMHGDQFSWTGSAFYFGYLGGLFVFPPLLQSSRWFMKNVSVIVILWGMVLACHAASSVNYASFIFLRCLLGFLESAITPSFIILMCQYWKQNEQFVRMCLWFSFNGLGTILSGVLSYGLYIREYSYSMQAWKVLFVITGIITIFLGGILWFHIPDNPSKAWFLTEREKLMVVQRLRSNQQGFGNRHVKKYQVFEALSDVRTWLYFLYSVCCQIPNGGLTNFTAILLTEDFGYDIKNSLLMVLPAGVVELIGCPLLGLLCFYLSMKTLGKKTKMLGHSLVWAFIVNIIVLVATCMLAFAKDSKRARLAGTYLWYLLPLSFVCILSNISSNTLGYTKKWTVSSLNMMAYAAANIAGPQTFISKQAPNYQGAKVAMVVCSAVGCVILVVLYMLNVKENNRRDGMTKNPEGKILNIENIEFADLTDSQNPNFRYNL</sequence>
<keyword evidence="5 7" id="KW-0472">Membrane</keyword>
<dbReference type="Pfam" id="PF07690">
    <property type="entry name" value="MFS_1"/>
    <property type="match status" value="1"/>
</dbReference>
<feature type="transmembrane region" description="Helical" evidence="7">
    <location>
        <begin position="397"/>
        <end position="421"/>
    </location>
</feature>
<evidence type="ECO:0000256" key="2">
    <source>
        <dbReference type="ARBA" id="ARBA00022448"/>
    </source>
</evidence>
<keyword evidence="4 7" id="KW-1133">Transmembrane helix</keyword>
<keyword evidence="3 7" id="KW-0812">Transmembrane</keyword>
<evidence type="ECO:0000256" key="1">
    <source>
        <dbReference type="ARBA" id="ARBA00004141"/>
    </source>
</evidence>
<organism evidence="8 9">
    <name type="scientific">Saccharomycodes ludwigii</name>
    <dbReference type="NCBI Taxonomy" id="36035"/>
    <lineage>
        <taxon>Eukaryota</taxon>
        <taxon>Fungi</taxon>
        <taxon>Dikarya</taxon>
        <taxon>Ascomycota</taxon>
        <taxon>Saccharomycotina</taxon>
        <taxon>Saccharomycetes</taxon>
        <taxon>Saccharomycodales</taxon>
        <taxon>Saccharomycodaceae</taxon>
        <taxon>Saccharomycodes</taxon>
    </lineage>
</organism>
<comment type="subcellular location">
    <subcellularLocation>
        <location evidence="1">Membrane</location>
        <topology evidence="1">Multi-pass membrane protein</topology>
    </subcellularLocation>
</comment>